<keyword evidence="3" id="KW-1185">Reference proteome</keyword>
<gene>
    <name evidence="1" type="primary">agxT</name>
    <name evidence="1" type="ORF">NS506_04619</name>
    <name evidence="2" type="ORF">NSK11_contig00097-0002</name>
</gene>
<name>A0ABC8AY44_9NOCA</name>
<reference evidence="1 4" key="3">
    <citation type="submission" date="2016-10" db="EMBL/GenBank/DDBJ databases">
        <title>Genome sequence of Nocardia seriolae strain EM150506, isolated from Anguila japonica.</title>
        <authorList>
            <person name="Han H.-J."/>
        </authorList>
    </citation>
    <scope>NUCLEOTIDE SEQUENCE [LARGE SCALE GENOMIC DNA]</scope>
    <source>
        <strain evidence="1 4">EM150506</strain>
    </source>
</reference>
<dbReference type="EC" id="2.6.1.44" evidence="1"/>
<dbReference type="GeneID" id="93374828"/>
<dbReference type="GO" id="GO:0008453">
    <property type="term" value="F:alanine-glyoxylate transaminase activity"/>
    <property type="evidence" value="ECO:0007669"/>
    <property type="project" value="UniProtKB-EC"/>
</dbReference>
<dbReference type="GO" id="GO:0004760">
    <property type="term" value="F:L-serine-pyruvate transaminase activity"/>
    <property type="evidence" value="ECO:0007669"/>
    <property type="project" value="UniProtKB-EC"/>
</dbReference>
<protein>
    <submittedName>
        <fullName evidence="1">Alanine--glyoxylate transaminase</fullName>
        <ecNumber evidence="1">2.6.1.44</ecNumber>
        <ecNumber evidence="1">2.6.1.45</ecNumber>
        <ecNumber evidence="1">2.6.1.51</ecNumber>
    </submittedName>
    <submittedName>
        <fullName evidence="2">Serine-glyoxylate aminotransferase</fullName>
    </submittedName>
</protein>
<dbReference type="SUPFAM" id="SSF53383">
    <property type="entry name" value="PLP-dependent transferases"/>
    <property type="match status" value="1"/>
</dbReference>
<dbReference type="GO" id="GO:0050281">
    <property type="term" value="F:L-serine-glyoxylate transaminase activity"/>
    <property type="evidence" value="ECO:0007669"/>
    <property type="project" value="UniProtKB-EC"/>
</dbReference>
<dbReference type="RefSeq" id="WP_197707813.1">
    <property type="nucleotide sequence ID" value="NZ_AP017900.1"/>
</dbReference>
<dbReference type="Proteomes" id="UP000037179">
    <property type="component" value="Unassembled WGS sequence"/>
</dbReference>
<dbReference type="KEGG" id="nsr:NS506_04619"/>
<reference evidence="2 3" key="2">
    <citation type="journal article" date="2016" name="Genome Announc.">
        <title>Draft Genome Sequence of Erythromycin- and Oxytetracycline-Sensitive Nocardia seriolae Strain U-1 (NBRC 110359).</title>
        <authorList>
            <person name="Imajoh M."/>
            <person name="Sukeda M."/>
            <person name="Shimizu M."/>
            <person name="Yamane J."/>
            <person name="Ohnishi K."/>
            <person name="Oshima S."/>
        </authorList>
    </citation>
    <scope>NUCLEOTIDE SEQUENCE [LARGE SCALE GENOMIC DNA]</scope>
    <source>
        <strain evidence="2 3">U-1</strain>
    </source>
</reference>
<dbReference type="EC" id="2.6.1.51" evidence="1"/>
<keyword evidence="1" id="KW-0032">Aminotransferase</keyword>
<dbReference type="AlphaFoldDB" id="A0ABC8AY44"/>
<dbReference type="Gene3D" id="3.40.640.10">
    <property type="entry name" value="Type I PLP-dependent aspartate aminotransferase-like (Major domain)"/>
    <property type="match status" value="1"/>
</dbReference>
<reference evidence="3" key="1">
    <citation type="submission" date="2015-07" db="EMBL/GenBank/DDBJ databases">
        <title>Nocardia seriolae U-1 whole genome shotgun sequence.</title>
        <authorList>
            <person name="Imajoh M."/>
            <person name="Fukumoto Y."/>
            <person name="Sukeda M."/>
            <person name="Yamane J."/>
            <person name="Yamasaki K."/>
            <person name="Shimizu M."/>
            <person name="Ohnishi K."/>
            <person name="Oshima S."/>
        </authorList>
    </citation>
    <scope>NUCLEOTIDE SEQUENCE [LARGE SCALE GENOMIC DNA]</scope>
    <source>
        <strain evidence="3">U-1</strain>
    </source>
</reference>
<evidence type="ECO:0000313" key="1">
    <source>
        <dbReference type="EMBL" id="APA98667.1"/>
    </source>
</evidence>
<dbReference type="EMBL" id="CP017839">
    <property type="protein sequence ID" value="APA98667.1"/>
    <property type="molecule type" value="Genomic_DNA"/>
</dbReference>
<evidence type="ECO:0000313" key="3">
    <source>
        <dbReference type="Proteomes" id="UP000037179"/>
    </source>
</evidence>
<dbReference type="EMBL" id="BBYQ01000097">
    <property type="protein sequence ID" value="GAP30869.1"/>
    <property type="molecule type" value="Genomic_DNA"/>
</dbReference>
<evidence type="ECO:0000313" key="2">
    <source>
        <dbReference type="EMBL" id="GAP30869.1"/>
    </source>
</evidence>
<dbReference type="EC" id="2.6.1.45" evidence="1"/>
<dbReference type="InterPro" id="IPR015424">
    <property type="entry name" value="PyrdxlP-dep_Trfase"/>
</dbReference>
<sequence length="81" mass="8783">MAAHSGRHFLQIPGPTNVPDRVLRAIAQPTIDHRRPEFQDLAKDLLQRVRPVFGTTGPVIIYPLFGHRGLGSGPGEHAVAG</sequence>
<proteinExistence type="predicted"/>
<organism evidence="1 4">
    <name type="scientific">Nocardia seriolae</name>
    <dbReference type="NCBI Taxonomy" id="37332"/>
    <lineage>
        <taxon>Bacteria</taxon>
        <taxon>Bacillati</taxon>
        <taxon>Actinomycetota</taxon>
        <taxon>Actinomycetes</taxon>
        <taxon>Mycobacteriales</taxon>
        <taxon>Nocardiaceae</taxon>
        <taxon>Nocardia</taxon>
    </lineage>
</organism>
<dbReference type="Proteomes" id="UP000180166">
    <property type="component" value="Chromosome"/>
</dbReference>
<accession>A0ABC8AY44</accession>
<keyword evidence="1" id="KW-0808">Transferase</keyword>
<evidence type="ECO:0000313" key="4">
    <source>
        <dbReference type="Proteomes" id="UP000180166"/>
    </source>
</evidence>
<dbReference type="InterPro" id="IPR015421">
    <property type="entry name" value="PyrdxlP-dep_Trfase_major"/>
</dbReference>